<sequence>ANDTPAMQAVLECYKTARDVFEGFVKDFIREHLYPHIRNHVPSSTKEGRDALYKRLKMNKELYRIEEKDYGDIESLLADFIGGKTNLGDVLRTSKQRTSIQRQRVSSNQVSSVEEQNLNLNERLIDISITNNTLIVTDDGIGMDENVLRNNFWKAGSSGKKTELAQRSGVIGTFGIGAMANFGVCSSLKVETRNINSDKTLISIANRDELKISEDCIELNKVSDSREPGTKITAILDETYQ</sequence>
<reference evidence="1" key="1">
    <citation type="journal article" date="2014" name="Front. Microbiol.">
        <title>High frequency of phylogenetically diverse reductive dehalogenase-homologous genes in deep subseafloor sedimentary metagenomes.</title>
        <authorList>
            <person name="Kawai M."/>
            <person name="Futagami T."/>
            <person name="Toyoda A."/>
            <person name="Takaki Y."/>
            <person name="Nishi S."/>
            <person name="Hori S."/>
            <person name="Arai W."/>
            <person name="Tsubouchi T."/>
            <person name="Morono Y."/>
            <person name="Uchiyama I."/>
            <person name="Ito T."/>
            <person name="Fujiyama A."/>
            <person name="Inagaki F."/>
            <person name="Takami H."/>
        </authorList>
    </citation>
    <scope>NUCLEOTIDE SEQUENCE</scope>
    <source>
        <strain evidence="1">Expedition CK06-06</strain>
    </source>
</reference>
<accession>X1P134</accession>
<feature type="non-terminal residue" evidence="1">
    <location>
        <position position="241"/>
    </location>
</feature>
<evidence type="ECO:0000313" key="1">
    <source>
        <dbReference type="EMBL" id="GAI49987.1"/>
    </source>
</evidence>
<evidence type="ECO:0008006" key="2">
    <source>
        <dbReference type="Google" id="ProtNLM"/>
    </source>
</evidence>
<name>X1P134_9ZZZZ</name>
<dbReference type="SUPFAM" id="SSF55874">
    <property type="entry name" value="ATPase domain of HSP90 chaperone/DNA topoisomerase II/histidine kinase"/>
    <property type="match status" value="1"/>
</dbReference>
<dbReference type="Gene3D" id="3.30.565.10">
    <property type="entry name" value="Histidine kinase-like ATPase, C-terminal domain"/>
    <property type="match status" value="1"/>
</dbReference>
<gene>
    <name evidence="1" type="ORF">S06H3_54316</name>
</gene>
<dbReference type="Pfam" id="PF13589">
    <property type="entry name" value="HATPase_c_3"/>
    <property type="match status" value="1"/>
</dbReference>
<organism evidence="1">
    <name type="scientific">marine sediment metagenome</name>
    <dbReference type="NCBI Taxonomy" id="412755"/>
    <lineage>
        <taxon>unclassified sequences</taxon>
        <taxon>metagenomes</taxon>
        <taxon>ecological metagenomes</taxon>
    </lineage>
</organism>
<protein>
    <recommendedName>
        <fullName evidence="2">Histidine kinase/HSP90-like ATPase domain-containing protein</fullName>
    </recommendedName>
</protein>
<dbReference type="AlphaFoldDB" id="X1P134"/>
<dbReference type="EMBL" id="BARV01034729">
    <property type="protein sequence ID" value="GAI49987.1"/>
    <property type="molecule type" value="Genomic_DNA"/>
</dbReference>
<comment type="caution">
    <text evidence="1">The sequence shown here is derived from an EMBL/GenBank/DDBJ whole genome shotgun (WGS) entry which is preliminary data.</text>
</comment>
<proteinExistence type="predicted"/>
<dbReference type="InterPro" id="IPR036890">
    <property type="entry name" value="HATPase_C_sf"/>
</dbReference>
<feature type="non-terminal residue" evidence="1">
    <location>
        <position position="1"/>
    </location>
</feature>